<dbReference type="SMART" id="SM00432">
    <property type="entry name" value="MADS"/>
    <property type="match status" value="1"/>
</dbReference>
<dbReference type="Gene3D" id="3.40.1810.10">
    <property type="entry name" value="Transcription factor, MADS-box"/>
    <property type="match status" value="1"/>
</dbReference>
<dbReference type="Pfam" id="PF00319">
    <property type="entry name" value="SRF-TF"/>
    <property type="match status" value="1"/>
</dbReference>
<evidence type="ECO:0000259" key="7">
    <source>
        <dbReference type="PROSITE" id="PS50066"/>
    </source>
</evidence>
<evidence type="ECO:0000256" key="1">
    <source>
        <dbReference type="ARBA" id="ARBA00004123"/>
    </source>
</evidence>
<evidence type="ECO:0000256" key="3">
    <source>
        <dbReference type="ARBA" id="ARBA00023125"/>
    </source>
</evidence>
<dbReference type="PANTHER" id="PTHR48019">
    <property type="entry name" value="SERUM RESPONSE FACTOR HOMOLOG"/>
    <property type="match status" value="1"/>
</dbReference>
<organism evidence="9">
    <name type="scientific">Anthurium amnicola</name>
    <dbReference type="NCBI Taxonomy" id="1678845"/>
    <lineage>
        <taxon>Eukaryota</taxon>
        <taxon>Viridiplantae</taxon>
        <taxon>Streptophyta</taxon>
        <taxon>Embryophyta</taxon>
        <taxon>Tracheophyta</taxon>
        <taxon>Spermatophyta</taxon>
        <taxon>Magnoliopsida</taxon>
        <taxon>Liliopsida</taxon>
        <taxon>Araceae</taxon>
        <taxon>Pothoideae</taxon>
        <taxon>Potheae</taxon>
        <taxon>Anthurium</taxon>
    </lineage>
</organism>
<dbReference type="InterPro" id="IPR033896">
    <property type="entry name" value="MEF2-like_N"/>
</dbReference>
<protein>
    <submittedName>
        <fullName evidence="9">Floral homeotic protein APETALA 1</fullName>
    </submittedName>
</protein>
<dbReference type="InterPro" id="IPR036879">
    <property type="entry name" value="TF_MADSbox_sf"/>
</dbReference>
<dbReference type="PRINTS" id="PR00404">
    <property type="entry name" value="MADSDOMAIN"/>
</dbReference>
<dbReference type="GO" id="GO:0045944">
    <property type="term" value="P:positive regulation of transcription by RNA polymerase II"/>
    <property type="evidence" value="ECO:0007669"/>
    <property type="project" value="InterPro"/>
</dbReference>
<evidence type="ECO:0000313" key="9">
    <source>
        <dbReference type="EMBL" id="JAT40963.1"/>
    </source>
</evidence>
<accession>A0A1D1XEZ7</accession>
<dbReference type="GO" id="GO:0005634">
    <property type="term" value="C:nucleus"/>
    <property type="evidence" value="ECO:0007669"/>
    <property type="project" value="UniProtKB-SubCell"/>
</dbReference>
<evidence type="ECO:0000256" key="4">
    <source>
        <dbReference type="ARBA" id="ARBA00023163"/>
    </source>
</evidence>
<feature type="coiled-coil region" evidence="6">
    <location>
        <begin position="138"/>
        <end position="169"/>
    </location>
</feature>
<dbReference type="GO" id="GO:0046983">
    <property type="term" value="F:protein dimerization activity"/>
    <property type="evidence" value="ECO:0007669"/>
    <property type="project" value="InterPro"/>
</dbReference>
<keyword evidence="6" id="KW-0175">Coiled coil</keyword>
<dbReference type="EMBL" id="GDJX01026973">
    <property type="protein sequence ID" value="JAT40963.1"/>
    <property type="molecule type" value="Transcribed_RNA"/>
</dbReference>
<reference evidence="9" key="1">
    <citation type="submission" date="2015-07" db="EMBL/GenBank/DDBJ databases">
        <title>Transcriptome Assembly of Anthurium amnicola.</title>
        <authorList>
            <person name="Suzuki J."/>
        </authorList>
    </citation>
    <scope>NUCLEOTIDE SEQUENCE</scope>
</reference>
<dbReference type="AlphaFoldDB" id="A0A1D1XEZ7"/>
<evidence type="ECO:0000256" key="5">
    <source>
        <dbReference type="ARBA" id="ARBA00023242"/>
    </source>
</evidence>
<dbReference type="SUPFAM" id="SSF55455">
    <property type="entry name" value="SRF-like"/>
    <property type="match status" value="1"/>
</dbReference>
<proteinExistence type="predicted"/>
<comment type="subcellular location">
    <subcellularLocation>
        <location evidence="1">Nucleus</location>
    </subcellularLocation>
</comment>
<dbReference type="CDD" id="cd00265">
    <property type="entry name" value="MADS_MEF2_like"/>
    <property type="match status" value="1"/>
</dbReference>
<dbReference type="InterPro" id="IPR050142">
    <property type="entry name" value="MADS-box/MEF2_TF"/>
</dbReference>
<dbReference type="PROSITE" id="PS51297">
    <property type="entry name" value="K_BOX"/>
    <property type="match status" value="1"/>
</dbReference>
<name>A0A1D1XEZ7_9ARAE</name>
<evidence type="ECO:0000256" key="6">
    <source>
        <dbReference type="SAM" id="Coils"/>
    </source>
</evidence>
<gene>
    <name evidence="9" type="primary">AP1_0</name>
    <name evidence="9" type="ORF">g.86635</name>
</gene>
<dbReference type="InterPro" id="IPR002487">
    <property type="entry name" value="TF_Kbox"/>
</dbReference>
<dbReference type="GO" id="GO:0003700">
    <property type="term" value="F:DNA-binding transcription factor activity"/>
    <property type="evidence" value="ECO:0007669"/>
    <property type="project" value="InterPro"/>
</dbReference>
<keyword evidence="2" id="KW-0805">Transcription regulation</keyword>
<feature type="domain" description="K-box" evidence="8">
    <location>
        <begin position="86"/>
        <end position="176"/>
    </location>
</feature>
<dbReference type="PROSITE" id="PS50066">
    <property type="entry name" value="MADS_BOX_2"/>
    <property type="match status" value="1"/>
</dbReference>
<dbReference type="GO" id="GO:0000977">
    <property type="term" value="F:RNA polymerase II transcription regulatory region sequence-specific DNA binding"/>
    <property type="evidence" value="ECO:0007669"/>
    <property type="project" value="InterPro"/>
</dbReference>
<dbReference type="InterPro" id="IPR002100">
    <property type="entry name" value="TF_MADSbox"/>
</dbReference>
<sequence length="190" mass="22026">MGRGKVQLKRIENKTNRQITFSKRRNGLLKKGYELSILCDAVVGLVVFSATGKIYQYSSHDMDSIIARYRNVVGMAHLNSHGSRTAEYWRAEIDNLKKLVDSLEARDKHLAGEELQSLGIREVKQLERQMRTGLERVLNRKKKIISEHINQLKKKKREHQEKNTLLHQRLQELDMASGLGDRLELNNTEH</sequence>
<dbReference type="Pfam" id="PF01486">
    <property type="entry name" value="K-box"/>
    <property type="match status" value="1"/>
</dbReference>
<evidence type="ECO:0000259" key="8">
    <source>
        <dbReference type="PROSITE" id="PS51297"/>
    </source>
</evidence>
<keyword evidence="5" id="KW-0539">Nucleus</keyword>
<keyword evidence="4" id="KW-0804">Transcription</keyword>
<keyword evidence="3" id="KW-0238">DNA-binding</keyword>
<evidence type="ECO:0000256" key="2">
    <source>
        <dbReference type="ARBA" id="ARBA00023015"/>
    </source>
</evidence>
<feature type="domain" description="MADS-box" evidence="7">
    <location>
        <begin position="1"/>
        <end position="61"/>
    </location>
</feature>